<dbReference type="EnsemblMetazoa" id="GPPI049334-RA">
    <property type="protein sequence ID" value="GPPI049334-PA"/>
    <property type="gene ID" value="GPPI049334"/>
</dbReference>
<dbReference type="VEuPathDB" id="VectorBase:GPPI049334"/>
<reference evidence="3" key="1">
    <citation type="submission" date="2015-01" db="EMBL/GenBank/DDBJ databases">
        <authorList>
            <person name="Aksoy S."/>
            <person name="Warren W."/>
            <person name="Wilson R.K."/>
        </authorList>
    </citation>
    <scope>NUCLEOTIDE SEQUENCE [LARGE SCALE GENOMIC DNA]</scope>
    <source>
        <strain evidence="3">IAEA</strain>
    </source>
</reference>
<protein>
    <submittedName>
        <fullName evidence="2">Uncharacterized protein</fullName>
    </submittedName>
</protein>
<name>A0A1B0C510_9MUSC</name>
<accession>A0A1B0C510</accession>
<keyword evidence="1" id="KW-0472">Membrane</keyword>
<keyword evidence="3" id="KW-1185">Reference proteome</keyword>
<dbReference type="Proteomes" id="UP000092460">
    <property type="component" value="Unassembled WGS sequence"/>
</dbReference>
<organism evidence="2 3">
    <name type="scientific">Glossina palpalis gambiensis</name>
    <dbReference type="NCBI Taxonomy" id="67801"/>
    <lineage>
        <taxon>Eukaryota</taxon>
        <taxon>Metazoa</taxon>
        <taxon>Ecdysozoa</taxon>
        <taxon>Arthropoda</taxon>
        <taxon>Hexapoda</taxon>
        <taxon>Insecta</taxon>
        <taxon>Pterygota</taxon>
        <taxon>Neoptera</taxon>
        <taxon>Endopterygota</taxon>
        <taxon>Diptera</taxon>
        <taxon>Brachycera</taxon>
        <taxon>Muscomorpha</taxon>
        <taxon>Hippoboscoidea</taxon>
        <taxon>Glossinidae</taxon>
        <taxon>Glossina</taxon>
    </lineage>
</organism>
<keyword evidence="1" id="KW-1133">Transmembrane helix</keyword>
<reference evidence="2" key="2">
    <citation type="submission" date="2020-05" db="UniProtKB">
        <authorList>
            <consortium name="EnsemblMetazoa"/>
        </authorList>
    </citation>
    <scope>IDENTIFICATION</scope>
    <source>
        <strain evidence="2">IAEA</strain>
    </source>
</reference>
<feature type="transmembrane region" description="Helical" evidence="1">
    <location>
        <begin position="14"/>
        <end position="35"/>
    </location>
</feature>
<proteinExistence type="predicted"/>
<dbReference type="EMBL" id="JXJN01025747">
    <property type="status" value="NOT_ANNOTATED_CDS"/>
    <property type="molecule type" value="Genomic_DNA"/>
</dbReference>
<sequence length="91" mass="10754">MIRWPICRRITSDWSLATINAILPILCIMSVDIFIKQPMLPAMHCFEIKQFFQRIRNLLPTLASKLEDKITERHLKLLQTNLPLYPYGEEI</sequence>
<keyword evidence="1" id="KW-0812">Transmembrane</keyword>
<evidence type="ECO:0000313" key="3">
    <source>
        <dbReference type="Proteomes" id="UP000092460"/>
    </source>
</evidence>
<dbReference type="AlphaFoldDB" id="A0A1B0C510"/>
<evidence type="ECO:0000256" key="1">
    <source>
        <dbReference type="SAM" id="Phobius"/>
    </source>
</evidence>
<evidence type="ECO:0000313" key="2">
    <source>
        <dbReference type="EnsemblMetazoa" id="GPPI049334-PA"/>
    </source>
</evidence>